<proteinExistence type="predicted"/>
<dbReference type="Proteomes" id="UP000659654">
    <property type="component" value="Unassembled WGS sequence"/>
</dbReference>
<dbReference type="PROSITE" id="PS50097">
    <property type="entry name" value="BTB"/>
    <property type="match status" value="1"/>
</dbReference>
<evidence type="ECO:0000313" key="3">
    <source>
        <dbReference type="EMBL" id="CAG9079262.1"/>
    </source>
</evidence>
<dbReference type="Proteomes" id="UP000582659">
    <property type="component" value="Unassembled WGS sequence"/>
</dbReference>
<dbReference type="OrthoDB" id="5858279at2759"/>
<dbReference type="SMR" id="A0A1I7SAK7"/>
<dbReference type="CDD" id="cd18186">
    <property type="entry name" value="BTB_POZ_ZBTB_KLHL-like"/>
    <property type="match status" value="1"/>
</dbReference>
<keyword evidence="5" id="KW-1185">Reference proteome</keyword>
<dbReference type="InterPro" id="IPR000210">
    <property type="entry name" value="BTB/POZ_dom"/>
</dbReference>
<dbReference type="SUPFAM" id="SSF54695">
    <property type="entry name" value="POZ domain"/>
    <property type="match status" value="1"/>
</dbReference>
<dbReference type="InterPro" id="IPR011333">
    <property type="entry name" value="SKP1/BTB/POZ_sf"/>
</dbReference>
<name>A0A1I7SAK7_BURXY</name>
<sequence>MWAGDSYREDDDFYEDLREAFHQEMEEMLFEHDDLVDDLRLENDVDFDEDIELEDRLDDQLEPNEDYDEIPQKLAKLPARTKPARLAQDFQELKMTADSLWYSGKSKKVENNAEYVSSKRFAVEANPADRLKITHYYVDFIGNKETKQARLRLITHRKAKTESILISYHFSIANQDEENIWSSDYVTAQHSNKEHITVDLPVAHLNTPFYIKGEFRIVGKKDDKKKVESKKRAANFVDPTEKKLKLDFTNFYNKPEYSDCELHCGGKVFYVSRVILSAASDVFDAMFKSNMTEAQHGKVNVVDHEPEVLELLLKYIYTGKISNFDMKADKLAQIAEYYHIKGLAEECVDALIRSIDVRNVGERTMMAHAIRSKKLLKACLDYSQAHIDEVV</sequence>
<gene>
    <name evidence="2" type="ORF">BXYJ_LOCUS100</name>
</gene>
<dbReference type="WBParaSite" id="BXY_1005400.1">
    <property type="protein sequence ID" value="BXY_1005400.1"/>
    <property type="gene ID" value="BXY_1005400"/>
</dbReference>
<evidence type="ECO:0000313" key="2">
    <source>
        <dbReference type="EMBL" id="CAD5207788.1"/>
    </source>
</evidence>
<dbReference type="Gene3D" id="3.30.710.10">
    <property type="entry name" value="Potassium Channel Kv1.1, Chain A"/>
    <property type="match status" value="1"/>
</dbReference>
<dbReference type="EMBL" id="CAJFDI010000001">
    <property type="protein sequence ID" value="CAD5207788.1"/>
    <property type="molecule type" value="Genomic_DNA"/>
</dbReference>
<evidence type="ECO:0000313" key="5">
    <source>
        <dbReference type="Proteomes" id="UP000659654"/>
    </source>
</evidence>
<dbReference type="PANTHER" id="PTHR24413">
    <property type="entry name" value="SPECKLE-TYPE POZ PROTEIN"/>
    <property type="match status" value="1"/>
</dbReference>
<dbReference type="SMART" id="SM00225">
    <property type="entry name" value="BTB"/>
    <property type="match status" value="1"/>
</dbReference>
<feature type="domain" description="BTB" evidence="1">
    <location>
        <begin position="258"/>
        <end position="325"/>
    </location>
</feature>
<organism evidence="4 6">
    <name type="scientific">Bursaphelenchus xylophilus</name>
    <name type="common">Pinewood nematode worm</name>
    <name type="synonym">Aphelenchoides xylophilus</name>
    <dbReference type="NCBI Taxonomy" id="6326"/>
    <lineage>
        <taxon>Eukaryota</taxon>
        <taxon>Metazoa</taxon>
        <taxon>Ecdysozoa</taxon>
        <taxon>Nematoda</taxon>
        <taxon>Chromadorea</taxon>
        <taxon>Rhabditida</taxon>
        <taxon>Tylenchina</taxon>
        <taxon>Tylenchomorpha</taxon>
        <taxon>Aphelenchoidea</taxon>
        <taxon>Aphelenchoididae</taxon>
        <taxon>Bursaphelenchus</taxon>
    </lineage>
</organism>
<protein>
    <submittedName>
        <fullName evidence="2">(pine wood nematode) hypothetical protein</fullName>
    </submittedName>
    <submittedName>
        <fullName evidence="6">BTB domain-containing protein</fullName>
    </submittedName>
</protein>
<evidence type="ECO:0000313" key="6">
    <source>
        <dbReference type="WBParaSite" id="BXY_1005400.1"/>
    </source>
</evidence>
<dbReference type="eggNOG" id="KOG1987">
    <property type="taxonomic scope" value="Eukaryota"/>
</dbReference>
<evidence type="ECO:0000259" key="1">
    <source>
        <dbReference type="PROSITE" id="PS50097"/>
    </source>
</evidence>
<evidence type="ECO:0000313" key="4">
    <source>
        <dbReference type="Proteomes" id="UP000095284"/>
    </source>
</evidence>
<reference evidence="6" key="1">
    <citation type="submission" date="2016-11" db="UniProtKB">
        <authorList>
            <consortium name="WormBaseParasite"/>
        </authorList>
    </citation>
    <scope>IDENTIFICATION</scope>
</reference>
<dbReference type="AlphaFoldDB" id="A0A1I7SAK7"/>
<accession>A0A1I7SAK7</accession>
<dbReference type="EMBL" id="CAJFCV020000001">
    <property type="protein sequence ID" value="CAG9079262.1"/>
    <property type="molecule type" value="Genomic_DNA"/>
</dbReference>
<dbReference type="Proteomes" id="UP000095284">
    <property type="component" value="Unplaced"/>
</dbReference>
<reference evidence="3" key="2">
    <citation type="submission" date="2020-08" db="EMBL/GenBank/DDBJ databases">
        <authorList>
            <person name="Kikuchi T."/>
        </authorList>
    </citation>
    <scope>NUCLEOTIDE SEQUENCE</scope>
    <source>
        <strain evidence="2">Ka4C1</strain>
    </source>
</reference>
<dbReference type="Pfam" id="PF00651">
    <property type="entry name" value="BTB"/>
    <property type="match status" value="1"/>
</dbReference>